<protein>
    <submittedName>
        <fullName evidence="3">BQ2448_4918 protein</fullName>
    </submittedName>
</protein>
<feature type="compositionally biased region" description="Polar residues" evidence="1">
    <location>
        <begin position="87"/>
        <end position="106"/>
    </location>
</feature>
<gene>
    <name evidence="3" type="ORF">BQ2448_4918</name>
</gene>
<dbReference type="OrthoDB" id="2588793at2759"/>
<reference evidence="4" key="1">
    <citation type="submission" date="2016-09" db="EMBL/GenBank/DDBJ databases">
        <authorList>
            <person name="Jeantristanb JTB J.-T."/>
            <person name="Ricardo R."/>
        </authorList>
    </citation>
    <scope>NUCLEOTIDE SEQUENCE [LARGE SCALE GENOMIC DNA]</scope>
</reference>
<evidence type="ECO:0000313" key="3">
    <source>
        <dbReference type="EMBL" id="SCV72224.1"/>
    </source>
</evidence>
<keyword evidence="2" id="KW-0472">Membrane</keyword>
<accession>A0A238FK13</accession>
<feature type="region of interest" description="Disordered" evidence="1">
    <location>
        <begin position="79"/>
        <end position="106"/>
    </location>
</feature>
<feature type="region of interest" description="Disordered" evidence="1">
    <location>
        <begin position="32"/>
        <end position="65"/>
    </location>
</feature>
<feature type="transmembrane region" description="Helical" evidence="2">
    <location>
        <begin position="137"/>
        <end position="158"/>
    </location>
</feature>
<sequence length="614" mass="69564">MPLPYVLGESPKVTIFPALHFRRRSSVASLLVSTPTQQQASMGPPPRSPPIATHTPQTPQTSFRQPFTSQLIYDEKSGEIDYPCSPPTLSSWRNKSSSGSLDEKLSPTSSRFHLHAYGTRQRASPPKGRAFPLPRPWLSVMALISVTLSFVVLLTYLVPSSPYTMGTAASELLFHKSTKCDPYSSFGALHADNQDPDANRWVPFNEKCQAPNFLSRLRNDQTTADFSWLRNRTALIIGDQISREHVENFCSLMGEESEVIRDDHKYHPGSATFRMPAKAQHLSERPSRIAARSSKIAGRSLRDTSRPRMCYIPQYDFMVCYFLLVTGDRARYSNPFGCRPVSQLVSIFHFGLDQEDFWRDSEAPQYVAPGMFEHRLADVVEPLVRALRADGRESAPDFVEVSSGVWDLARWAQQDIAAQQDTAGPLAKDRVTWYRFRVGQALENVRKMFFEAKAKTWRTLHYPLDGEAEREYFFEKIAPRRRNSSALPEPPFFSHTRINQLDEAVRSLVLPTEVGDLSLEAPHPDFRLNEWGMMLRGHEAHQLDRIHGDPLPGGYLWADVMLYELWRGVMHASAAPLDPGSIYEYANVLERQTQCHGSPFPLLTTSSRDSKFVS</sequence>
<evidence type="ECO:0000313" key="4">
    <source>
        <dbReference type="Proteomes" id="UP000198372"/>
    </source>
</evidence>
<dbReference type="STRING" id="269621.A0A238FK13"/>
<keyword evidence="2" id="KW-1133">Transmembrane helix</keyword>
<evidence type="ECO:0000256" key="2">
    <source>
        <dbReference type="SAM" id="Phobius"/>
    </source>
</evidence>
<dbReference type="Proteomes" id="UP000198372">
    <property type="component" value="Unassembled WGS sequence"/>
</dbReference>
<feature type="compositionally biased region" description="Polar residues" evidence="1">
    <location>
        <begin position="54"/>
        <end position="65"/>
    </location>
</feature>
<keyword evidence="2" id="KW-0812">Transmembrane</keyword>
<dbReference type="EMBL" id="FMSP01000008">
    <property type="protein sequence ID" value="SCV72224.1"/>
    <property type="molecule type" value="Genomic_DNA"/>
</dbReference>
<evidence type="ECO:0000256" key="1">
    <source>
        <dbReference type="SAM" id="MobiDB-lite"/>
    </source>
</evidence>
<proteinExistence type="predicted"/>
<dbReference type="AlphaFoldDB" id="A0A238FK13"/>
<organism evidence="3 4">
    <name type="scientific">Microbotryum intermedium</name>
    <dbReference type="NCBI Taxonomy" id="269621"/>
    <lineage>
        <taxon>Eukaryota</taxon>
        <taxon>Fungi</taxon>
        <taxon>Dikarya</taxon>
        <taxon>Basidiomycota</taxon>
        <taxon>Pucciniomycotina</taxon>
        <taxon>Microbotryomycetes</taxon>
        <taxon>Microbotryales</taxon>
        <taxon>Microbotryaceae</taxon>
        <taxon>Microbotryum</taxon>
    </lineage>
</organism>
<keyword evidence="4" id="KW-1185">Reference proteome</keyword>
<name>A0A238FK13_9BASI</name>